<dbReference type="Proteomes" id="UP000800981">
    <property type="component" value="Unassembled WGS sequence"/>
</dbReference>
<dbReference type="PANTHER" id="PTHR46018">
    <property type="entry name" value="ZINC PHOSPHODIESTERASE ELAC PROTEIN 1"/>
    <property type="match status" value="1"/>
</dbReference>
<dbReference type="SUPFAM" id="SSF56281">
    <property type="entry name" value="Metallo-hydrolase/oxidoreductase"/>
    <property type="match status" value="1"/>
</dbReference>
<dbReference type="InterPro" id="IPR001279">
    <property type="entry name" value="Metallo-B-lactamas"/>
</dbReference>
<dbReference type="PANTHER" id="PTHR46018:SF4">
    <property type="entry name" value="METALLO-HYDROLASE YHFI-RELATED"/>
    <property type="match status" value="1"/>
</dbReference>
<name>A0ABX0GPV3_9ACTN</name>
<proteinExistence type="predicted"/>
<organism evidence="2 3">
    <name type="scientific">Motilibacter deserti</name>
    <dbReference type="NCBI Taxonomy" id="2714956"/>
    <lineage>
        <taxon>Bacteria</taxon>
        <taxon>Bacillati</taxon>
        <taxon>Actinomycetota</taxon>
        <taxon>Actinomycetes</taxon>
        <taxon>Motilibacterales</taxon>
        <taxon>Motilibacteraceae</taxon>
        <taxon>Motilibacter</taxon>
    </lineage>
</organism>
<dbReference type="EMBL" id="JAANNP010000001">
    <property type="protein sequence ID" value="NHC12859.1"/>
    <property type="molecule type" value="Genomic_DNA"/>
</dbReference>
<sequence>MRLSVAGCSGSLPGPAGPASCYLVDSGTTRVVLDVGSGSLGPLQALTPLDAVDAVVLSHLHPDHCMDLCGWYVWARWSPAAARRGRLRVYGPAGTLERMARAYGVAPEEMAGVFDVVELSDGDRWTTGDLQFTVAKVVHPVEAFATRVELAGASIVYSGDTGRSDALARLAADTDLLLCEASFLDGVDDDAPEGLHLTAREAGEHAAAARARHLLLTHVPPWGDPVRALAQARGAYHGPVSLARAGDVRVVRPRR</sequence>
<protein>
    <submittedName>
        <fullName evidence="2">MBL fold metallo-hydrolase</fullName>
    </submittedName>
</protein>
<feature type="domain" description="Metallo-beta-lactamase" evidence="1">
    <location>
        <begin position="18"/>
        <end position="200"/>
    </location>
</feature>
<dbReference type="SMART" id="SM00849">
    <property type="entry name" value="Lactamase_B"/>
    <property type="match status" value="1"/>
</dbReference>
<dbReference type="Gene3D" id="3.60.15.10">
    <property type="entry name" value="Ribonuclease Z/Hydroxyacylglutathione hydrolase-like"/>
    <property type="match status" value="1"/>
</dbReference>
<keyword evidence="3" id="KW-1185">Reference proteome</keyword>
<evidence type="ECO:0000259" key="1">
    <source>
        <dbReference type="SMART" id="SM00849"/>
    </source>
</evidence>
<dbReference type="Pfam" id="PF12706">
    <property type="entry name" value="Lactamase_B_2"/>
    <property type="match status" value="1"/>
</dbReference>
<evidence type="ECO:0000313" key="2">
    <source>
        <dbReference type="EMBL" id="NHC12859.1"/>
    </source>
</evidence>
<evidence type="ECO:0000313" key="3">
    <source>
        <dbReference type="Proteomes" id="UP000800981"/>
    </source>
</evidence>
<gene>
    <name evidence="2" type="ORF">G9H71_03590</name>
</gene>
<comment type="caution">
    <text evidence="2">The sequence shown here is derived from an EMBL/GenBank/DDBJ whole genome shotgun (WGS) entry which is preliminary data.</text>
</comment>
<accession>A0ABX0GPV3</accession>
<reference evidence="2 3" key="1">
    <citation type="submission" date="2020-03" db="EMBL/GenBank/DDBJ databases">
        <title>Two novel Motilibacter sp.</title>
        <authorList>
            <person name="Liu S."/>
        </authorList>
    </citation>
    <scope>NUCLEOTIDE SEQUENCE [LARGE SCALE GENOMIC DNA]</scope>
    <source>
        <strain evidence="2 3">E257</strain>
    </source>
</reference>
<dbReference type="InterPro" id="IPR036866">
    <property type="entry name" value="RibonucZ/Hydroxyglut_hydro"/>
</dbReference>
<dbReference type="CDD" id="cd07716">
    <property type="entry name" value="RNaseZ_short-form-like_MBL-fold"/>
    <property type="match status" value="1"/>
</dbReference>